<comment type="similarity">
    <text evidence="2">Belongs to the TMEM14 family.</text>
</comment>
<evidence type="ECO:0000313" key="9">
    <source>
        <dbReference type="Ensembl" id="ENSTMTP00000025728.1"/>
    </source>
</evidence>
<dbReference type="GO" id="GO:0070453">
    <property type="term" value="P:regulation of heme biosynthetic process"/>
    <property type="evidence" value="ECO:0007669"/>
    <property type="project" value="TreeGrafter"/>
</dbReference>
<evidence type="ECO:0000256" key="4">
    <source>
        <dbReference type="ARBA" id="ARBA00022989"/>
    </source>
</evidence>
<dbReference type="Gene3D" id="1.10.10.1740">
    <property type="entry name" value="Transmembrane protein 14-like"/>
    <property type="match status" value="1"/>
</dbReference>
<comment type="function">
    <text evidence="7">Required for normal heme biosynthesis.</text>
</comment>
<proteinExistence type="inferred from homology"/>
<reference evidence="9" key="2">
    <citation type="submission" date="2025-09" db="UniProtKB">
        <authorList>
            <consortium name="Ensembl"/>
        </authorList>
    </citation>
    <scope>IDENTIFICATION</scope>
</reference>
<evidence type="ECO:0000256" key="5">
    <source>
        <dbReference type="ARBA" id="ARBA00023133"/>
    </source>
</evidence>
<reference evidence="9" key="1">
    <citation type="submission" date="2025-08" db="UniProtKB">
        <authorList>
            <consortium name="Ensembl"/>
        </authorList>
    </citation>
    <scope>IDENTIFICATION</scope>
</reference>
<dbReference type="GO" id="GO:0031966">
    <property type="term" value="C:mitochondrial membrane"/>
    <property type="evidence" value="ECO:0007669"/>
    <property type="project" value="TreeGrafter"/>
</dbReference>
<protein>
    <recommendedName>
        <fullName evidence="8">Transmembrane protein 14C</fullName>
    </recommendedName>
</protein>
<dbReference type="InParanoid" id="A0A674JYL2"/>
<sequence>MKLIVFHNLFDLTYYSFFARSELACLFCAHTSEIVLTGHLIFHLVASGTLTGVMGMRFYNSGKVMPAGLIAGASLLMVGRLGLKLIEKPHDP</sequence>
<dbReference type="PANTHER" id="PTHR12668:SF4">
    <property type="entry name" value="TRANSMEMBRANE PROTEIN 14C-RELATED"/>
    <property type="match status" value="1"/>
</dbReference>
<dbReference type="Proteomes" id="UP000472274">
    <property type="component" value="Unplaced"/>
</dbReference>
<dbReference type="Pfam" id="PF03647">
    <property type="entry name" value="Tmemb_14"/>
    <property type="match status" value="1"/>
</dbReference>
<dbReference type="GO" id="GO:0006783">
    <property type="term" value="P:heme biosynthetic process"/>
    <property type="evidence" value="ECO:0007669"/>
    <property type="project" value="UniProtKB-KW"/>
</dbReference>
<evidence type="ECO:0000256" key="2">
    <source>
        <dbReference type="ARBA" id="ARBA00007590"/>
    </source>
</evidence>
<comment type="subcellular location">
    <subcellularLocation>
        <location evidence="1">Membrane</location>
        <topology evidence="1">Multi-pass membrane protein</topology>
    </subcellularLocation>
</comment>
<evidence type="ECO:0000256" key="6">
    <source>
        <dbReference type="ARBA" id="ARBA00023136"/>
    </source>
</evidence>
<keyword evidence="6" id="KW-0472">Membrane</keyword>
<evidence type="ECO:0000256" key="8">
    <source>
        <dbReference type="ARBA" id="ARBA00039421"/>
    </source>
</evidence>
<dbReference type="GeneTree" id="ENSGT00940000154772"/>
<keyword evidence="3" id="KW-0812">Transmembrane</keyword>
<name>A0A674JYL2_9SAUR</name>
<dbReference type="PANTHER" id="PTHR12668">
    <property type="entry name" value="TRANSMEMBRANE PROTEIN 14, 15"/>
    <property type="match status" value="1"/>
</dbReference>
<dbReference type="Ensembl" id="ENSTMTT00000026651.1">
    <property type="protein sequence ID" value="ENSTMTP00000025728.1"/>
    <property type="gene ID" value="ENSTMTG00000018791.1"/>
</dbReference>
<keyword evidence="10" id="KW-1185">Reference proteome</keyword>
<organism evidence="9 10">
    <name type="scientific">Terrapene triunguis</name>
    <name type="common">Three-toed box turtle</name>
    <dbReference type="NCBI Taxonomy" id="2587831"/>
    <lineage>
        <taxon>Eukaryota</taxon>
        <taxon>Metazoa</taxon>
        <taxon>Chordata</taxon>
        <taxon>Craniata</taxon>
        <taxon>Vertebrata</taxon>
        <taxon>Euteleostomi</taxon>
        <taxon>Archelosauria</taxon>
        <taxon>Testudinata</taxon>
        <taxon>Testudines</taxon>
        <taxon>Cryptodira</taxon>
        <taxon>Durocryptodira</taxon>
        <taxon>Testudinoidea</taxon>
        <taxon>Emydidae</taxon>
        <taxon>Terrapene</taxon>
    </lineage>
</organism>
<evidence type="ECO:0000256" key="1">
    <source>
        <dbReference type="ARBA" id="ARBA00004141"/>
    </source>
</evidence>
<evidence type="ECO:0000313" key="10">
    <source>
        <dbReference type="Proteomes" id="UP000472274"/>
    </source>
</evidence>
<dbReference type="AlphaFoldDB" id="A0A674JYL2"/>
<dbReference type="InterPro" id="IPR005349">
    <property type="entry name" value="TMEM14"/>
</dbReference>
<evidence type="ECO:0000256" key="7">
    <source>
        <dbReference type="ARBA" id="ARBA00037428"/>
    </source>
</evidence>
<accession>A0A674JYL2</accession>
<dbReference type="InterPro" id="IPR044890">
    <property type="entry name" value="TMEM14_sf"/>
</dbReference>
<keyword evidence="5" id="KW-0350">Heme biosynthesis</keyword>
<keyword evidence="4" id="KW-1133">Transmembrane helix</keyword>
<evidence type="ECO:0000256" key="3">
    <source>
        <dbReference type="ARBA" id="ARBA00022692"/>
    </source>
</evidence>